<evidence type="ECO:0000256" key="1">
    <source>
        <dbReference type="SAM" id="SignalP"/>
    </source>
</evidence>
<name>A0A1I1FSY5_9GAMM</name>
<dbReference type="Proteomes" id="UP000199058">
    <property type="component" value="Unassembled WGS sequence"/>
</dbReference>
<dbReference type="RefSeq" id="WP_091960580.1">
    <property type="nucleotide sequence ID" value="NZ_FOLH01000002.1"/>
</dbReference>
<accession>A0A1I1FSY5</accession>
<reference evidence="2 3" key="1">
    <citation type="submission" date="2016-10" db="EMBL/GenBank/DDBJ databases">
        <authorList>
            <person name="de Groot N.N."/>
        </authorList>
    </citation>
    <scope>NUCLEOTIDE SEQUENCE [LARGE SCALE GENOMIC DNA]</scope>
    <source>
        <strain evidence="2 3">DSM 18438</strain>
    </source>
</reference>
<dbReference type="EMBL" id="FOLH01000002">
    <property type="protein sequence ID" value="SFC02116.1"/>
    <property type="molecule type" value="Genomic_DNA"/>
</dbReference>
<gene>
    <name evidence="2" type="ORF">SAMN05660443_1174</name>
</gene>
<dbReference type="AlphaFoldDB" id="A0A1I1FSY5"/>
<keyword evidence="3" id="KW-1185">Reference proteome</keyword>
<evidence type="ECO:0000313" key="2">
    <source>
        <dbReference type="EMBL" id="SFC02116.1"/>
    </source>
</evidence>
<feature type="signal peptide" evidence="1">
    <location>
        <begin position="1"/>
        <end position="19"/>
    </location>
</feature>
<sequence>MKKVLVAVILLVAASWVQADNRPDHFKGLPADTLQEAVANFSEYNKKLEAMLDKGFSRRDLGEVHRLTYTLENALEKIHEEVTQLVDTLEDLHLASEGADPETVRQKAVIYLEPAQTLIK</sequence>
<protein>
    <recommendedName>
        <fullName evidence="4">Cytochrome b562</fullName>
    </recommendedName>
</protein>
<dbReference type="OrthoDB" id="5975812at2"/>
<evidence type="ECO:0000313" key="3">
    <source>
        <dbReference type="Proteomes" id="UP000199058"/>
    </source>
</evidence>
<keyword evidence="1" id="KW-0732">Signal</keyword>
<feature type="chain" id="PRO_5011458259" description="Cytochrome b562" evidence="1">
    <location>
        <begin position="20"/>
        <end position="120"/>
    </location>
</feature>
<organism evidence="2 3">
    <name type="scientific">Marinospirillum celere</name>
    <dbReference type="NCBI Taxonomy" id="1122252"/>
    <lineage>
        <taxon>Bacteria</taxon>
        <taxon>Pseudomonadati</taxon>
        <taxon>Pseudomonadota</taxon>
        <taxon>Gammaproteobacteria</taxon>
        <taxon>Oceanospirillales</taxon>
        <taxon>Oceanospirillaceae</taxon>
        <taxon>Marinospirillum</taxon>
    </lineage>
</organism>
<dbReference type="InterPro" id="IPR046634">
    <property type="entry name" value="DUF6746"/>
</dbReference>
<evidence type="ECO:0008006" key="4">
    <source>
        <dbReference type="Google" id="ProtNLM"/>
    </source>
</evidence>
<dbReference type="STRING" id="1122252.SAMN05660443_1174"/>
<proteinExistence type="predicted"/>
<dbReference type="Pfam" id="PF20531">
    <property type="entry name" value="DUF6746"/>
    <property type="match status" value="1"/>
</dbReference>